<reference evidence="2 3" key="1">
    <citation type="submission" date="2018-07" db="EMBL/GenBank/DDBJ databases">
        <title>Leeuwenhoekiella genomics.</title>
        <authorList>
            <person name="Tahon G."/>
            <person name="Willems A."/>
        </authorList>
    </citation>
    <scope>NUCLEOTIDE SEQUENCE [LARGE SCALE GENOMIC DNA]</scope>
    <source>
        <strain evidence="2 3">LMG 29608</strain>
    </source>
</reference>
<feature type="signal peptide" evidence="1">
    <location>
        <begin position="1"/>
        <end position="21"/>
    </location>
</feature>
<dbReference type="Gene3D" id="2.130.10.10">
    <property type="entry name" value="YVTN repeat-like/Quinoprotein amine dehydrogenase"/>
    <property type="match status" value="1"/>
</dbReference>
<dbReference type="SUPFAM" id="SSF63829">
    <property type="entry name" value="Calcium-dependent phosphotriesterase"/>
    <property type="match status" value="1"/>
</dbReference>
<proteinExistence type="predicted"/>
<dbReference type="InterPro" id="IPR015943">
    <property type="entry name" value="WD40/YVTN_repeat-like_dom_sf"/>
</dbReference>
<dbReference type="AlphaFoldDB" id="A0A4Q0NYX6"/>
<name>A0A4Q0NYX6_9FLAO</name>
<evidence type="ECO:0000313" key="3">
    <source>
        <dbReference type="Proteomes" id="UP000289859"/>
    </source>
</evidence>
<dbReference type="Proteomes" id="UP000289859">
    <property type="component" value="Unassembled WGS sequence"/>
</dbReference>
<dbReference type="InterPro" id="IPR031815">
    <property type="entry name" value="DUF5074"/>
</dbReference>
<evidence type="ECO:0000313" key="2">
    <source>
        <dbReference type="EMBL" id="RXG17775.1"/>
    </source>
</evidence>
<dbReference type="RefSeq" id="WP_128766422.1">
    <property type="nucleotide sequence ID" value="NZ_JBHUOO010000042.1"/>
</dbReference>
<accession>A0A4Q0NYX6</accession>
<evidence type="ECO:0008006" key="4">
    <source>
        <dbReference type="Google" id="ProtNLM"/>
    </source>
</evidence>
<comment type="caution">
    <text evidence="2">The sequence shown here is derived from an EMBL/GenBank/DDBJ whole genome shotgun (WGS) entry which is preliminary data.</text>
</comment>
<dbReference type="OrthoDB" id="9773938at2"/>
<sequence length="354" mass="38942">MKINKLSLLALLGVFILNSCSNDDDNLEPLPEGDYTDGFFVTNEGMFEGRGTVSFISDDLQTSDIDVYSTVNPSESDLGQFVQSIFFDEDNAYVISNGSNYITVVDRYTFEYIGVIDSELSIPRYGEVVNGKAYVTNQGDFSTGADDYVVVIDLETLTVENTLIIGNKIDKLEEEDGLIYIQGSAFNDGNSINVLDPTSNSITTTYTTEGSLNSFDIEDGFIYALTRKDVEGTDPLEKVAYLEKIDLATGNRSTQIVFSQATSVAKNLTIEDDTIYYMIGTSVYKIALSTSEEPLQDLLTFSGNLAYGFDVEDDRIFIAQGTFDSDSFVEIYSTNGSLLKNITVGLGPNGFYFN</sequence>
<protein>
    <recommendedName>
        <fullName evidence="4">Quinoprotein amine dehydrogenase</fullName>
    </recommendedName>
</protein>
<dbReference type="Pfam" id="PF16819">
    <property type="entry name" value="DUF5074"/>
    <property type="match status" value="1"/>
</dbReference>
<feature type="chain" id="PRO_5020365904" description="Quinoprotein amine dehydrogenase" evidence="1">
    <location>
        <begin position="22"/>
        <end position="354"/>
    </location>
</feature>
<keyword evidence="1" id="KW-0732">Signal</keyword>
<gene>
    <name evidence="2" type="ORF">DSM02_3111</name>
</gene>
<evidence type="ECO:0000256" key="1">
    <source>
        <dbReference type="SAM" id="SignalP"/>
    </source>
</evidence>
<keyword evidence="3" id="KW-1185">Reference proteome</keyword>
<dbReference type="EMBL" id="QOVK01000017">
    <property type="protein sequence ID" value="RXG17775.1"/>
    <property type="molecule type" value="Genomic_DNA"/>
</dbReference>
<organism evidence="2 3">
    <name type="scientific">Leeuwenhoekiella polynyae</name>
    <dbReference type="NCBI Taxonomy" id="1550906"/>
    <lineage>
        <taxon>Bacteria</taxon>
        <taxon>Pseudomonadati</taxon>
        <taxon>Bacteroidota</taxon>
        <taxon>Flavobacteriia</taxon>
        <taxon>Flavobacteriales</taxon>
        <taxon>Flavobacteriaceae</taxon>
        <taxon>Leeuwenhoekiella</taxon>
    </lineage>
</organism>